<protein>
    <recommendedName>
        <fullName evidence="5">DUF4794 domain-containing protein</fullName>
    </recommendedName>
</protein>
<sequence>MRLNQLFIWITLTALLQWSSAQAQEEAVEEEVHNAPEVSVNASVEQLPMSTTEMPVIEKEREPELDHLTTDMVVEDSTSPPPVLPESTEEKAEEIEAETPETHLPAEQHSLSTVATEKEKATDEEHDSPAQLCHPLIHPPLSGLLPYRPFQK</sequence>
<dbReference type="EMBL" id="CH963852">
    <property type="protein sequence ID" value="KRF98257.1"/>
    <property type="molecule type" value="Genomic_DNA"/>
</dbReference>
<dbReference type="AlphaFoldDB" id="A0A0Q9WQ83"/>
<gene>
    <name evidence="3" type="primary">Dwil\GK23890</name>
    <name evidence="3" type="ORF">Dwil_GK23890</name>
</gene>
<evidence type="ECO:0000313" key="3">
    <source>
        <dbReference type="EMBL" id="KRF98257.1"/>
    </source>
</evidence>
<evidence type="ECO:0000256" key="1">
    <source>
        <dbReference type="SAM" id="MobiDB-lite"/>
    </source>
</evidence>
<keyword evidence="4" id="KW-1185">Reference proteome</keyword>
<dbReference type="Proteomes" id="UP000007798">
    <property type="component" value="Unassembled WGS sequence"/>
</dbReference>
<feature type="signal peptide" evidence="2">
    <location>
        <begin position="1"/>
        <end position="23"/>
    </location>
</feature>
<name>A0A0Q9WQ83_DROWI</name>
<accession>A0A0Q9WQ83</accession>
<evidence type="ECO:0008006" key="5">
    <source>
        <dbReference type="Google" id="ProtNLM"/>
    </source>
</evidence>
<dbReference type="InParanoid" id="A0A0Q9WQ83"/>
<keyword evidence="2" id="KW-0732">Signal</keyword>
<evidence type="ECO:0000256" key="2">
    <source>
        <dbReference type="SAM" id="SignalP"/>
    </source>
</evidence>
<evidence type="ECO:0000313" key="4">
    <source>
        <dbReference type="Proteomes" id="UP000007798"/>
    </source>
</evidence>
<proteinExistence type="predicted"/>
<feature type="chain" id="PRO_5006386983" description="DUF4794 domain-containing protein" evidence="2">
    <location>
        <begin position="24"/>
        <end position="152"/>
    </location>
</feature>
<organism evidence="3 4">
    <name type="scientific">Drosophila willistoni</name>
    <name type="common">Fruit fly</name>
    <dbReference type="NCBI Taxonomy" id="7260"/>
    <lineage>
        <taxon>Eukaryota</taxon>
        <taxon>Metazoa</taxon>
        <taxon>Ecdysozoa</taxon>
        <taxon>Arthropoda</taxon>
        <taxon>Hexapoda</taxon>
        <taxon>Insecta</taxon>
        <taxon>Pterygota</taxon>
        <taxon>Neoptera</taxon>
        <taxon>Endopterygota</taxon>
        <taxon>Diptera</taxon>
        <taxon>Brachycera</taxon>
        <taxon>Muscomorpha</taxon>
        <taxon>Ephydroidea</taxon>
        <taxon>Drosophilidae</taxon>
        <taxon>Drosophila</taxon>
        <taxon>Sophophora</taxon>
    </lineage>
</organism>
<feature type="region of interest" description="Disordered" evidence="1">
    <location>
        <begin position="71"/>
        <end position="152"/>
    </location>
</feature>
<reference evidence="3 4" key="1">
    <citation type="journal article" date="2007" name="Nature">
        <title>Evolution of genes and genomes on the Drosophila phylogeny.</title>
        <authorList>
            <consortium name="Drosophila 12 Genomes Consortium"/>
            <person name="Clark A.G."/>
            <person name="Eisen M.B."/>
            <person name="Smith D.R."/>
            <person name="Bergman C.M."/>
            <person name="Oliver B."/>
            <person name="Markow T.A."/>
            <person name="Kaufman T.C."/>
            <person name="Kellis M."/>
            <person name="Gelbart W."/>
            <person name="Iyer V.N."/>
            <person name="Pollard D.A."/>
            <person name="Sackton T.B."/>
            <person name="Larracuente A.M."/>
            <person name="Singh N.D."/>
            <person name="Abad J.P."/>
            <person name="Abt D.N."/>
            <person name="Adryan B."/>
            <person name="Aguade M."/>
            <person name="Akashi H."/>
            <person name="Anderson W.W."/>
            <person name="Aquadro C.F."/>
            <person name="Ardell D.H."/>
            <person name="Arguello R."/>
            <person name="Artieri C.G."/>
            <person name="Barbash D.A."/>
            <person name="Barker D."/>
            <person name="Barsanti P."/>
            <person name="Batterham P."/>
            <person name="Batzoglou S."/>
            <person name="Begun D."/>
            <person name="Bhutkar A."/>
            <person name="Blanco E."/>
            <person name="Bosak S.A."/>
            <person name="Bradley R.K."/>
            <person name="Brand A.D."/>
            <person name="Brent M.R."/>
            <person name="Brooks A.N."/>
            <person name="Brown R.H."/>
            <person name="Butlin R.K."/>
            <person name="Caggese C."/>
            <person name="Calvi B.R."/>
            <person name="Bernardo de Carvalho A."/>
            <person name="Caspi A."/>
            <person name="Castrezana S."/>
            <person name="Celniker S.E."/>
            <person name="Chang J.L."/>
            <person name="Chapple C."/>
            <person name="Chatterji S."/>
            <person name="Chinwalla A."/>
            <person name="Civetta A."/>
            <person name="Clifton S.W."/>
            <person name="Comeron J.M."/>
            <person name="Costello J.C."/>
            <person name="Coyne J.A."/>
            <person name="Daub J."/>
            <person name="David R.G."/>
            <person name="Delcher A.L."/>
            <person name="Delehaunty K."/>
            <person name="Do C.B."/>
            <person name="Ebling H."/>
            <person name="Edwards K."/>
            <person name="Eickbush T."/>
            <person name="Evans J.D."/>
            <person name="Filipski A."/>
            <person name="Findeiss S."/>
            <person name="Freyhult E."/>
            <person name="Fulton L."/>
            <person name="Fulton R."/>
            <person name="Garcia A.C."/>
            <person name="Gardiner A."/>
            <person name="Garfield D.A."/>
            <person name="Garvin B.E."/>
            <person name="Gibson G."/>
            <person name="Gilbert D."/>
            <person name="Gnerre S."/>
            <person name="Godfrey J."/>
            <person name="Good R."/>
            <person name="Gotea V."/>
            <person name="Gravely B."/>
            <person name="Greenberg A.J."/>
            <person name="Griffiths-Jones S."/>
            <person name="Gross S."/>
            <person name="Guigo R."/>
            <person name="Gustafson E.A."/>
            <person name="Haerty W."/>
            <person name="Hahn M.W."/>
            <person name="Halligan D.L."/>
            <person name="Halpern A.L."/>
            <person name="Halter G.M."/>
            <person name="Han M.V."/>
            <person name="Heger A."/>
            <person name="Hillier L."/>
            <person name="Hinrichs A.S."/>
            <person name="Holmes I."/>
            <person name="Hoskins R.A."/>
            <person name="Hubisz M.J."/>
            <person name="Hultmark D."/>
            <person name="Huntley M.A."/>
            <person name="Jaffe D.B."/>
            <person name="Jagadeeshan S."/>
            <person name="Jeck W.R."/>
            <person name="Johnson J."/>
            <person name="Jones C.D."/>
            <person name="Jordan W.C."/>
            <person name="Karpen G.H."/>
            <person name="Kataoka E."/>
            <person name="Keightley P.D."/>
            <person name="Kheradpour P."/>
            <person name="Kirkness E.F."/>
            <person name="Koerich L.B."/>
            <person name="Kristiansen K."/>
            <person name="Kudrna D."/>
            <person name="Kulathinal R.J."/>
            <person name="Kumar S."/>
            <person name="Kwok R."/>
            <person name="Lander E."/>
            <person name="Langley C.H."/>
            <person name="Lapoint R."/>
            <person name="Lazzaro B.P."/>
            <person name="Lee S.J."/>
            <person name="Levesque L."/>
            <person name="Li R."/>
            <person name="Lin C.F."/>
            <person name="Lin M.F."/>
            <person name="Lindblad-Toh K."/>
            <person name="Llopart A."/>
            <person name="Long M."/>
            <person name="Low L."/>
            <person name="Lozovsky E."/>
            <person name="Lu J."/>
            <person name="Luo M."/>
            <person name="Machado C.A."/>
            <person name="Makalowski W."/>
            <person name="Marzo M."/>
            <person name="Matsuda M."/>
            <person name="Matzkin L."/>
            <person name="McAllister B."/>
            <person name="McBride C.S."/>
            <person name="McKernan B."/>
            <person name="McKernan K."/>
            <person name="Mendez-Lago M."/>
            <person name="Minx P."/>
            <person name="Mollenhauer M.U."/>
            <person name="Montooth K."/>
            <person name="Mount S.M."/>
            <person name="Mu X."/>
            <person name="Myers E."/>
            <person name="Negre B."/>
            <person name="Newfeld S."/>
            <person name="Nielsen R."/>
            <person name="Noor M.A."/>
            <person name="O'Grady P."/>
            <person name="Pachter L."/>
            <person name="Papaceit M."/>
            <person name="Parisi M.J."/>
            <person name="Parisi M."/>
            <person name="Parts L."/>
            <person name="Pedersen J.S."/>
            <person name="Pesole G."/>
            <person name="Phillippy A.M."/>
            <person name="Ponting C.P."/>
            <person name="Pop M."/>
            <person name="Porcelli D."/>
            <person name="Powell J.R."/>
            <person name="Prohaska S."/>
            <person name="Pruitt K."/>
            <person name="Puig M."/>
            <person name="Quesneville H."/>
            <person name="Ram K.R."/>
            <person name="Rand D."/>
            <person name="Rasmussen M.D."/>
            <person name="Reed L.K."/>
            <person name="Reenan R."/>
            <person name="Reily A."/>
            <person name="Remington K.A."/>
            <person name="Rieger T.T."/>
            <person name="Ritchie M.G."/>
            <person name="Robin C."/>
            <person name="Rogers Y.H."/>
            <person name="Rohde C."/>
            <person name="Rozas J."/>
            <person name="Rubenfield M.J."/>
            <person name="Ruiz A."/>
            <person name="Russo S."/>
            <person name="Salzberg S.L."/>
            <person name="Sanchez-Gracia A."/>
            <person name="Saranga D.J."/>
            <person name="Sato H."/>
            <person name="Schaeffer S.W."/>
            <person name="Schatz M.C."/>
            <person name="Schlenke T."/>
            <person name="Schwartz R."/>
            <person name="Segarra C."/>
            <person name="Singh R.S."/>
            <person name="Sirot L."/>
            <person name="Sirota M."/>
            <person name="Sisneros N.B."/>
            <person name="Smith C.D."/>
            <person name="Smith T.F."/>
            <person name="Spieth J."/>
            <person name="Stage D.E."/>
            <person name="Stark A."/>
            <person name="Stephan W."/>
            <person name="Strausberg R.L."/>
            <person name="Strempel S."/>
            <person name="Sturgill D."/>
            <person name="Sutton G."/>
            <person name="Sutton G.G."/>
            <person name="Tao W."/>
            <person name="Teichmann S."/>
            <person name="Tobari Y.N."/>
            <person name="Tomimura Y."/>
            <person name="Tsolas J.M."/>
            <person name="Valente V.L."/>
            <person name="Venter E."/>
            <person name="Venter J.C."/>
            <person name="Vicario S."/>
            <person name="Vieira F.G."/>
            <person name="Vilella A.J."/>
            <person name="Villasante A."/>
            <person name="Walenz B."/>
            <person name="Wang J."/>
            <person name="Wasserman M."/>
            <person name="Watts T."/>
            <person name="Wilson D."/>
            <person name="Wilson R.K."/>
            <person name="Wing R.A."/>
            <person name="Wolfner M.F."/>
            <person name="Wong A."/>
            <person name="Wong G.K."/>
            <person name="Wu C.I."/>
            <person name="Wu G."/>
            <person name="Yamamoto D."/>
            <person name="Yang H.P."/>
            <person name="Yang S.P."/>
            <person name="Yorke J.A."/>
            <person name="Yoshida K."/>
            <person name="Zdobnov E."/>
            <person name="Zhang P."/>
            <person name="Zhang Y."/>
            <person name="Zimin A.V."/>
            <person name="Baldwin J."/>
            <person name="Abdouelleil A."/>
            <person name="Abdulkadir J."/>
            <person name="Abebe A."/>
            <person name="Abera B."/>
            <person name="Abreu J."/>
            <person name="Acer S.C."/>
            <person name="Aftuck L."/>
            <person name="Alexander A."/>
            <person name="An P."/>
            <person name="Anderson E."/>
            <person name="Anderson S."/>
            <person name="Arachi H."/>
            <person name="Azer M."/>
            <person name="Bachantsang P."/>
            <person name="Barry A."/>
            <person name="Bayul T."/>
            <person name="Berlin A."/>
            <person name="Bessette D."/>
            <person name="Bloom T."/>
            <person name="Blye J."/>
            <person name="Boguslavskiy L."/>
            <person name="Bonnet C."/>
            <person name="Boukhgalter B."/>
            <person name="Bourzgui I."/>
            <person name="Brown A."/>
            <person name="Cahill P."/>
            <person name="Channer S."/>
            <person name="Cheshatsang Y."/>
            <person name="Chuda L."/>
            <person name="Citroen M."/>
            <person name="Collymore A."/>
            <person name="Cooke P."/>
            <person name="Costello M."/>
            <person name="D'Aco K."/>
            <person name="Daza R."/>
            <person name="De Haan G."/>
            <person name="DeGray S."/>
            <person name="DeMaso C."/>
            <person name="Dhargay N."/>
            <person name="Dooley K."/>
            <person name="Dooley E."/>
            <person name="Doricent M."/>
            <person name="Dorje P."/>
            <person name="Dorjee K."/>
            <person name="Dupes A."/>
            <person name="Elong R."/>
            <person name="Falk J."/>
            <person name="Farina A."/>
            <person name="Faro S."/>
            <person name="Ferguson D."/>
            <person name="Fisher S."/>
            <person name="Foley C.D."/>
            <person name="Franke A."/>
            <person name="Friedrich D."/>
            <person name="Gadbois L."/>
            <person name="Gearin G."/>
            <person name="Gearin C.R."/>
            <person name="Giannoukos G."/>
            <person name="Goode T."/>
            <person name="Graham J."/>
            <person name="Grandbois E."/>
            <person name="Grewal S."/>
            <person name="Gyaltsen K."/>
            <person name="Hafez N."/>
            <person name="Hagos B."/>
            <person name="Hall J."/>
            <person name="Henson C."/>
            <person name="Hollinger A."/>
            <person name="Honan T."/>
            <person name="Huard M.D."/>
            <person name="Hughes L."/>
            <person name="Hurhula B."/>
            <person name="Husby M.E."/>
            <person name="Kamat A."/>
            <person name="Kanga B."/>
            <person name="Kashin S."/>
            <person name="Khazanovich D."/>
            <person name="Kisner P."/>
            <person name="Lance K."/>
            <person name="Lara M."/>
            <person name="Lee W."/>
            <person name="Lennon N."/>
            <person name="Letendre F."/>
            <person name="LeVine R."/>
            <person name="Lipovsky A."/>
            <person name="Liu X."/>
            <person name="Liu J."/>
            <person name="Liu S."/>
            <person name="Lokyitsang T."/>
            <person name="Lokyitsang Y."/>
            <person name="Lubonja R."/>
            <person name="Lui A."/>
            <person name="MacDonald P."/>
            <person name="Magnisalis V."/>
            <person name="Maru K."/>
            <person name="Matthews C."/>
            <person name="McCusker W."/>
            <person name="McDonough S."/>
            <person name="Mehta T."/>
            <person name="Meldrim J."/>
            <person name="Meneus L."/>
            <person name="Mihai O."/>
            <person name="Mihalev A."/>
            <person name="Mihova T."/>
            <person name="Mittelman R."/>
            <person name="Mlenga V."/>
            <person name="Montmayeur A."/>
            <person name="Mulrain L."/>
            <person name="Navidi A."/>
            <person name="Naylor J."/>
            <person name="Negash T."/>
            <person name="Nguyen T."/>
            <person name="Nguyen N."/>
            <person name="Nicol R."/>
            <person name="Norbu C."/>
            <person name="Norbu N."/>
            <person name="Novod N."/>
            <person name="O'Neill B."/>
            <person name="Osman S."/>
            <person name="Markiewicz E."/>
            <person name="Oyono O.L."/>
            <person name="Patti C."/>
            <person name="Phunkhang P."/>
            <person name="Pierre F."/>
            <person name="Priest M."/>
            <person name="Raghuraman S."/>
            <person name="Rege F."/>
            <person name="Reyes R."/>
            <person name="Rise C."/>
            <person name="Rogov P."/>
            <person name="Ross K."/>
            <person name="Ryan E."/>
            <person name="Settipalli S."/>
            <person name="Shea T."/>
            <person name="Sherpa N."/>
            <person name="Shi L."/>
            <person name="Shih D."/>
            <person name="Sparrow T."/>
            <person name="Spaulding J."/>
            <person name="Stalker J."/>
            <person name="Stange-Thomann N."/>
            <person name="Stavropoulos S."/>
            <person name="Stone C."/>
            <person name="Strader C."/>
            <person name="Tesfaye S."/>
            <person name="Thomson T."/>
            <person name="Thoulutsang Y."/>
            <person name="Thoulutsang D."/>
            <person name="Topham K."/>
            <person name="Topping I."/>
            <person name="Tsamla T."/>
            <person name="Vassiliev H."/>
            <person name="Vo A."/>
            <person name="Wangchuk T."/>
            <person name="Wangdi T."/>
            <person name="Weiand M."/>
            <person name="Wilkinson J."/>
            <person name="Wilson A."/>
            <person name="Yadav S."/>
            <person name="Young G."/>
            <person name="Yu Q."/>
            <person name="Zembek L."/>
            <person name="Zhong D."/>
            <person name="Zimmer A."/>
            <person name="Zwirko Z."/>
            <person name="Jaffe D.B."/>
            <person name="Alvarez P."/>
            <person name="Brockman W."/>
            <person name="Butler J."/>
            <person name="Chin C."/>
            <person name="Gnerre S."/>
            <person name="Grabherr M."/>
            <person name="Kleber M."/>
            <person name="Mauceli E."/>
            <person name="MacCallum I."/>
        </authorList>
    </citation>
    <scope>NUCLEOTIDE SEQUENCE [LARGE SCALE GENOMIC DNA]</scope>
    <source>
        <strain evidence="4">Tucson 14030-0811.24</strain>
    </source>
</reference>